<evidence type="ECO:0000313" key="2">
    <source>
        <dbReference type="EMBL" id="KAG2311715.1"/>
    </source>
</evidence>
<feature type="compositionally biased region" description="Basic residues" evidence="1">
    <location>
        <begin position="323"/>
        <end position="332"/>
    </location>
</feature>
<proteinExistence type="predicted"/>
<feature type="region of interest" description="Disordered" evidence="1">
    <location>
        <begin position="90"/>
        <end position="174"/>
    </location>
</feature>
<dbReference type="AlphaFoldDB" id="A0A8X7VIQ2"/>
<feature type="compositionally biased region" description="Basic and acidic residues" evidence="1">
    <location>
        <begin position="129"/>
        <end position="159"/>
    </location>
</feature>
<evidence type="ECO:0008006" key="4">
    <source>
        <dbReference type="Google" id="ProtNLM"/>
    </source>
</evidence>
<gene>
    <name evidence="2" type="ORF">Bca52824_023272</name>
</gene>
<evidence type="ECO:0000256" key="1">
    <source>
        <dbReference type="SAM" id="MobiDB-lite"/>
    </source>
</evidence>
<keyword evidence="3" id="KW-1185">Reference proteome</keyword>
<evidence type="ECO:0000313" key="3">
    <source>
        <dbReference type="Proteomes" id="UP000886595"/>
    </source>
</evidence>
<protein>
    <recommendedName>
        <fullName evidence="4">Zinc knuckle CX2CX4HX4C domain-containing protein</fullName>
    </recommendedName>
</protein>
<feature type="compositionally biased region" description="Basic and acidic residues" evidence="1">
    <location>
        <begin position="92"/>
        <end position="117"/>
    </location>
</feature>
<dbReference type="EMBL" id="JAAMPC010000005">
    <property type="protein sequence ID" value="KAG2311715.1"/>
    <property type="molecule type" value="Genomic_DNA"/>
</dbReference>
<comment type="caution">
    <text evidence="2">The sequence shown here is derived from an EMBL/GenBank/DDBJ whole genome shotgun (WGS) entry which is preliminary data.</text>
</comment>
<accession>A0A8X7VIQ2</accession>
<sequence length="338" mass="38283">MVDGFKELVFETSVDFTSGEYYEEQEVPVSLKYEKPFGYCETCGSLYHKKEKCPLTMTSPEKKKETRIGGDGRYEDRACSYRGVVINGNGTHQEKVRETREYHGNGKGKMIEDGDSKRVRKEYKKYYGSRRDYHGSEESSRHRSTKKENTREHQQEGRTRGTGGPRGDKDSRVDNRMEMREEGEFGEVDKSGSSHAFLAELLETQEEVSKVISAHLGENQRVESLLGTEEGMMKEVANTEYEGKDGVGEDFQSLTDREIDEDVRMMEVLTDVPEGEKIREGTEGNDQASGEVAKKQGPRKKIFKSSQGVDASNKMKMAQMMTSKRHGAKPGIRHGDHS</sequence>
<dbReference type="Proteomes" id="UP000886595">
    <property type="component" value="Unassembled WGS sequence"/>
</dbReference>
<organism evidence="2 3">
    <name type="scientific">Brassica carinata</name>
    <name type="common">Ethiopian mustard</name>
    <name type="synonym">Abyssinian cabbage</name>
    <dbReference type="NCBI Taxonomy" id="52824"/>
    <lineage>
        <taxon>Eukaryota</taxon>
        <taxon>Viridiplantae</taxon>
        <taxon>Streptophyta</taxon>
        <taxon>Embryophyta</taxon>
        <taxon>Tracheophyta</taxon>
        <taxon>Spermatophyta</taxon>
        <taxon>Magnoliopsida</taxon>
        <taxon>eudicotyledons</taxon>
        <taxon>Gunneridae</taxon>
        <taxon>Pentapetalae</taxon>
        <taxon>rosids</taxon>
        <taxon>malvids</taxon>
        <taxon>Brassicales</taxon>
        <taxon>Brassicaceae</taxon>
        <taxon>Brassiceae</taxon>
        <taxon>Brassica</taxon>
    </lineage>
</organism>
<reference evidence="2 3" key="1">
    <citation type="submission" date="2020-02" db="EMBL/GenBank/DDBJ databases">
        <authorList>
            <person name="Ma Q."/>
            <person name="Huang Y."/>
            <person name="Song X."/>
            <person name="Pei D."/>
        </authorList>
    </citation>
    <scope>NUCLEOTIDE SEQUENCE [LARGE SCALE GENOMIC DNA]</scope>
    <source>
        <strain evidence="2">Sxm20200214</strain>
        <tissue evidence="2">Leaf</tissue>
    </source>
</reference>
<feature type="region of interest" description="Disordered" evidence="1">
    <location>
        <begin position="275"/>
        <end position="338"/>
    </location>
</feature>
<name>A0A8X7VIQ2_BRACI</name>